<accession>A0ABN7BRH5</accession>
<dbReference type="Pfam" id="PF12796">
    <property type="entry name" value="Ank_2"/>
    <property type="match status" value="1"/>
</dbReference>
<dbReference type="SUPFAM" id="SSF48403">
    <property type="entry name" value="Ankyrin repeat"/>
    <property type="match status" value="1"/>
</dbReference>
<evidence type="ECO:0000313" key="1">
    <source>
        <dbReference type="EMBL" id="BET37450.1"/>
    </source>
</evidence>
<reference evidence="2" key="1">
    <citation type="journal article" date="2024" name="FEMS Microbiol. Lett.">
        <title>Genomic insights into Spiroplasma endosymbionts that induce male-killing and protective phenotypes in the pea aphid.</title>
        <authorList>
            <person name="Arai H."/>
            <person name="Legeai F."/>
            <person name="Kageyama D."/>
            <person name="Sugio A."/>
            <person name="Simon J.C."/>
        </authorList>
    </citation>
    <scope>NUCLEOTIDE SEQUENCE [LARGE SCALE GENOMIC DNA]</scope>
    <source>
        <strain evidence="2">sAp269</strain>
    </source>
</reference>
<evidence type="ECO:0000313" key="2">
    <source>
        <dbReference type="Proteomes" id="UP001473424"/>
    </source>
</evidence>
<dbReference type="Proteomes" id="UP001473424">
    <property type="component" value="Chromosome"/>
</dbReference>
<proteinExistence type="predicted"/>
<dbReference type="Gene3D" id="1.25.40.20">
    <property type="entry name" value="Ankyrin repeat-containing domain"/>
    <property type="match status" value="1"/>
</dbReference>
<gene>
    <name evidence="1" type="ORF">SAP269_00390</name>
</gene>
<dbReference type="EMBL" id="AP028955">
    <property type="protein sequence ID" value="BET37450.1"/>
    <property type="molecule type" value="Genomic_DNA"/>
</dbReference>
<dbReference type="InterPro" id="IPR036770">
    <property type="entry name" value="Ankyrin_rpt-contain_sf"/>
</dbReference>
<dbReference type="InterPro" id="IPR002110">
    <property type="entry name" value="Ankyrin_rpt"/>
</dbReference>
<name>A0ABN7BRH5_9MOLU</name>
<protein>
    <recommendedName>
        <fullName evidence="3">Ankyrin repeat protein</fullName>
    </recommendedName>
</protein>
<evidence type="ECO:0008006" key="3">
    <source>
        <dbReference type="Google" id="ProtNLM"/>
    </source>
</evidence>
<dbReference type="SMART" id="SM00248">
    <property type="entry name" value="ANK"/>
    <property type="match status" value="2"/>
</dbReference>
<keyword evidence="2" id="KW-1185">Reference proteome</keyword>
<sequence length="61" mass="7083">MKKIIQAIMNNNLEKVKLLVRNGVSINYVIKDGFTILMLTIKNNDLEIVKHLIDNNEIFIK</sequence>
<organism evidence="1 2">
    <name type="scientific">Spiroplasma ixodetis</name>
    <dbReference type="NCBI Taxonomy" id="2141"/>
    <lineage>
        <taxon>Bacteria</taxon>
        <taxon>Bacillati</taxon>
        <taxon>Mycoplasmatota</taxon>
        <taxon>Mollicutes</taxon>
        <taxon>Entomoplasmatales</taxon>
        <taxon>Spiroplasmataceae</taxon>
        <taxon>Spiroplasma</taxon>
    </lineage>
</organism>